<keyword evidence="1" id="KW-0472">Membrane</keyword>
<organism evidence="2 3">
    <name type="scientific">Nelumbo nucifera</name>
    <name type="common">Sacred lotus</name>
    <dbReference type="NCBI Taxonomy" id="4432"/>
    <lineage>
        <taxon>Eukaryota</taxon>
        <taxon>Viridiplantae</taxon>
        <taxon>Streptophyta</taxon>
        <taxon>Embryophyta</taxon>
        <taxon>Tracheophyta</taxon>
        <taxon>Spermatophyta</taxon>
        <taxon>Magnoliopsida</taxon>
        <taxon>Proteales</taxon>
        <taxon>Nelumbonaceae</taxon>
        <taxon>Nelumbo</taxon>
    </lineage>
</organism>
<keyword evidence="1" id="KW-0812">Transmembrane</keyword>
<dbReference type="EMBL" id="DUZY01000001">
    <property type="protein sequence ID" value="DAD22738.1"/>
    <property type="molecule type" value="Genomic_DNA"/>
</dbReference>
<evidence type="ECO:0000313" key="2">
    <source>
        <dbReference type="EMBL" id="DAD22738.1"/>
    </source>
</evidence>
<gene>
    <name evidence="2" type="ORF">HUJ06_024201</name>
</gene>
<evidence type="ECO:0000256" key="1">
    <source>
        <dbReference type="SAM" id="Phobius"/>
    </source>
</evidence>
<dbReference type="Proteomes" id="UP000607653">
    <property type="component" value="Unassembled WGS sequence"/>
</dbReference>
<feature type="transmembrane region" description="Helical" evidence="1">
    <location>
        <begin position="41"/>
        <end position="63"/>
    </location>
</feature>
<proteinExistence type="predicted"/>
<keyword evidence="3" id="KW-1185">Reference proteome</keyword>
<protein>
    <submittedName>
        <fullName evidence="2">Uncharacterized protein</fullName>
    </submittedName>
</protein>
<name>A0A822XZD2_NELNU</name>
<keyword evidence="1" id="KW-1133">Transmembrane helix</keyword>
<sequence>MKSVGRNVAIRRGEMMMVTMLRSAGVSTLEASPYSGVMVHRIMMLALLCVVVALPCVLIYNAAFTF</sequence>
<dbReference type="AlphaFoldDB" id="A0A822XZD2"/>
<reference evidence="2 3" key="1">
    <citation type="journal article" date="2020" name="Mol. Biol. Evol.">
        <title>Distinct Expression and Methylation Patterns for Genes with Different Fates following a Single Whole-Genome Duplication in Flowering Plants.</title>
        <authorList>
            <person name="Shi T."/>
            <person name="Rahmani R.S."/>
            <person name="Gugger P.F."/>
            <person name="Wang M."/>
            <person name="Li H."/>
            <person name="Zhang Y."/>
            <person name="Li Z."/>
            <person name="Wang Q."/>
            <person name="Van de Peer Y."/>
            <person name="Marchal K."/>
            <person name="Chen J."/>
        </authorList>
    </citation>
    <scope>NUCLEOTIDE SEQUENCE [LARGE SCALE GENOMIC DNA]</scope>
    <source>
        <tissue evidence="2">Leaf</tissue>
    </source>
</reference>
<comment type="caution">
    <text evidence="2">The sequence shown here is derived from an EMBL/GenBank/DDBJ whole genome shotgun (WGS) entry which is preliminary data.</text>
</comment>
<evidence type="ECO:0000313" key="3">
    <source>
        <dbReference type="Proteomes" id="UP000607653"/>
    </source>
</evidence>
<accession>A0A822XZD2</accession>